<dbReference type="AlphaFoldDB" id="A0A383BXY6"/>
<name>A0A383BXY6_9ZZZZ</name>
<gene>
    <name evidence="1" type="ORF">METZ01_LOCUS476999</name>
</gene>
<sequence>QKAYPRATGSAAPGGADYAYETLQTLTSVSATTITMNVGISSNTSAHTFVSASAGAITSSNIHTFISATSNCITFAKRFTELSDAPSSFSGYGDYYLKVNTGGTALELVTKPGGATNLSGLSDITTLGNYYNTSNAVYTPATGVIVLTIGQHNLQVGHNVKIASNSLTFTCAMDSHATEHTYPRSSGSAFAGGEDPAFTSPSTITAITADSITVNVGISSNTTTHTFIRSTENNISVVDQSYST</sequence>
<accession>A0A383BXY6</accession>
<evidence type="ECO:0000313" key="1">
    <source>
        <dbReference type="EMBL" id="SVE24145.1"/>
    </source>
</evidence>
<protein>
    <submittedName>
        <fullName evidence="1">Uncharacterized protein</fullName>
    </submittedName>
</protein>
<feature type="non-terminal residue" evidence="1">
    <location>
        <position position="1"/>
    </location>
</feature>
<feature type="non-terminal residue" evidence="1">
    <location>
        <position position="244"/>
    </location>
</feature>
<proteinExistence type="predicted"/>
<reference evidence="1" key="1">
    <citation type="submission" date="2018-05" db="EMBL/GenBank/DDBJ databases">
        <authorList>
            <person name="Lanie J.A."/>
            <person name="Ng W.-L."/>
            <person name="Kazmierczak K.M."/>
            <person name="Andrzejewski T.M."/>
            <person name="Davidsen T.M."/>
            <person name="Wayne K.J."/>
            <person name="Tettelin H."/>
            <person name="Glass J.I."/>
            <person name="Rusch D."/>
            <person name="Podicherti R."/>
            <person name="Tsui H.-C.T."/>
            <person name="Winkler M.E."/>
        </authorList>
    </citation>
    <scope>NUCLEOTIDE SEQUENCE</scope>
</reference>
<organism evidence="1">
    <name type="scientific">marine metagenome</name>
    <dbReference type="NCBI Taxonomy" id="408172"/>
    <lineage>
        <taxon>unclassified sequences</taxon>
        <taxon>metagenomes</taxon>
        <taxon>ecological metagenomes</taxon>
    </lineage>
</organism>
<dbReference type="EMBL" id="UINC01203748">
    <property type="protein sequence ID" value="SVE24145.1"/>
    <property type="molecule type" value="Genomic_DNA"/>
</dbReference>